<dbReference type="InterPro" id="IPR022409">
    <property type="entry name" value="PKD/Chitinase_dom"/>
</dbReference>
<dbReference type="InterPro" id="IPR051200">
    <property type="entry name" value="Host-pathogen_enzymatic-act"/>
</dbReference>
<dbReference type="CDD" id="cd14955">
    <property type="entry name" value="NHL_like_4"/>
    <property type="match status" value="1"/>
</dbReference>
<dbReference type="InterPro" id="IPR035986">
    <property type="entry name" value="PKD_dom_sf"/>
</dbReference>
<dbReference type="InterPro" id="IPR011048">
    <property type="entry name" value="Haem_d1_sf"/>
</dbReference>
<dbReference type="Gene3D" id="3.10.100.10">
    <property type="entry name" value="Mannose-Binding Protein A, subunit A"/>
    <property type="match status" value="1"/>
</dbReference>
<dbReference type="Proteomes" id="UP000033111">
    <property type="component" value="Chromosome"/>
</dbReference>
<dbReference type="HOGENOM" id="CLU_232179_0_0_2"/>
<name>A0A0E3P4D5_9EURY</name>
<organism evidence="6 7">
    <name type="scientific">Methanosarcina siciliae T4/M</name>
    <dbReference type="NCBI Taxonomy" id="1434120"/>
    <lineage>
        <taxon>Archaea</taxon>
        <taxon>Methanobacteriati</taxon>
        <taxon>Methanobacteriota</taxon>
        <taxon>Stenosarchaea group</taxon>
        <taxon>Methanomicrobia</taxon>
        <taxon>Methanosarcinales</taxon>
        <taxon>Methanosarcinaceae</taxon>
        <taxon>Methanosarcina</taxon>
    </lineage>
</organism>
<dbReference type="InterPro" id="IPR016187">
    <property type="entry name" value="CTDL_fold"/>
</dbReference>
<evidence type="ECO:0000259" key="4">
    <source>
        <dbReference type="PROSITE" id="PS50093"/>
    </source>
</evidence>
<feature type="domain" description="C-type lectin" evidence="3">
    <location>
        <begin position="410"/>
        <end position="532"/>
    </location>
</feature>
<feature type="domain" description="PKD" evidence="4">
    <location>
        <begin position="1206"/>
        <end position="1260"/>
    </location>
</feature>
<dbReference type="PANTHER" id="PTHR47197:SF3">
    <property type="entry name" value="DIHYDRO-HEME D1 DEHYDROGENASE"/>
    <property type="match status" value="1"/>
</dbReference>
<dbReference type="PROSITE" id="PS51125">
    <property type="entry name" value="NHL"/>
    <property type="match status" value="6"/>
</dbReference>
<evidence type="ECO:0008006" key="8">
    <source>
        <dbReference type="Google" id="ProtNLM"/>
    </source>
</evidence>
<dbReference type="Gene3D" id="2.60.40.10">
    <property type="entry name" value="Immunoglobulins"/>
    <property type="match status" value="7"/>
</dbReference>
<reference evidence="6 7" key="1">
    <citation type="submission" date="2014-07" db="EMBL/GenBank/DDBJ databases">
        <title>Methanogenic archaea and the global carbon cycle.</title>
        <authorList>
            <person name="Henriksen J.R."/>
            <person name="Luke J."/>
            <person name="Reinhart S."/>
            <person name="Benedict M.N."/>
            <person name="Youngblut N.D."/>
            <person name="Metcalf M.E."/>
            <person name="Whitaker R.J."/>
            <person name="Metcalf W.W."/>
        </authorList>
    </citation>
    <scope>NUCLEOTIDE SEQUENCE [LARGE SCALE GENOMIC DNA]</scope>
    <source>
        <strain evidence="6 7">T4/M</strain>
    </source>
</reference>
<dbReference type="KEGG" id="msw:MSSIT_1716"/>
<dbReference type="PROSITE" id="PS50093">
    <property type="entry name" value="PKD"/>
    <property type="match status" value="6"/>
</dbReference>
<dbReference type="GeneID" id="69042865"/>
<evidence type="ECO:0000256" key="2">
    <source>
        <dbReference type="SAM" id="Phobius"/>
    </source>
</evidence>
<feature type="domain" description="PKD" evidence="4">
    <location>
        <begin position="586"/>
        <end position="639"/>
    </location>
</feature>
<dbReference type="InterPro" id="IPR000601">
    <property type="entry name" value="PKD_dom"/>
</dbReference>
<keyword evidence="1" id="KW-0677">Repeat</keyword>
<feature type="domain" description="PKD" evidence="4">
    <location>
        <begin position="1030"/>
        <end position="1085"/>
    </location>
</feature>
<dbReference type="PANTHER" id="PTHR47197">
    <property type="entry name" value="PROTEIN NIRF"/>
    <property type="match status" value="1"/>
</dbReference>
<keyword evidence="2" id="KW-0472">Membrane</keyword>
<dbReference type="SUPFAM" id="SSF49452">
    <property type="entry name" value="Starch-binding domain-like"/>
    <property type="match status" value="1"/>
</dbReference>
<dbReference type="InterPro" id="IPR034007">
    <property type="entry name" value="CTLD_bac"/>
</dbReference>
<evidence type="ECO:0000313" key="7">
    <source>
        <dbReference type="Proteomes" id="UP000033111"/>
    </source>
</evidence>
<sequence length="2504" mass="269668">MEINRQLIYSLIFVAFLVTITGTALAPEVDMEQVGHLAGNVCGVAVSGNYVYVADYNNGLVIVDISNPYSPSIKGSYSTAGNSEGVSVSGNYACVADGYNGLVIVDIGNPSSPVITGSYDTAGYAYGVSVSGNYAYVADYNNGLVIVDVSNPSSPFLKGSCNSVGLARGVSVSGNYAYVAANNNRFAIVDISNPSSPTLNGSYDTAGNADGVSVSGNYAYVANGYNGLLIFDVGNPSSLIIEGNYDTAGYARGISVSGNYAYVTDWSNGLLIFDISNPSSPILEKSYDTAGGAQDVAVSGNYAYVADWNNGLVILKTNLEKPVLPIANFSTNVTSGYAPLCVQFLGSSLNTTGWNWDFGDGNTSNEQSPIHTYSVAGPYTVNLTTSNANGTNSKLATISLLTTTPVYYSGNGHYYDVISATGGITWGDANTTAQSLSYSVMNGHLVTITSQDENDFIVDKFGLSDYWLGGIQPAGSSEPAGGWQWVTGEPWVYTNWDYGGPSNSYWGGYSINLPNGYPEDALQFHGNSRWNDVPQECPVHGYIVEYEAVTNSIPELPLANFSTNLSKGYAPLTVQFNDSSLNVALWNWDFGDGNTSFEQSPMHTYSAAGTYTANLTVSNTNGTSSKTAIINVSALVQPIFPVANFTANVTKGYAPLSVQFNDSSLNATAWNWDFGDGVNSTQQSPIHTYFAVGKYTVKLTVSNTNGTDSKSATITVFPKHTENYTFVSKWGYYGGGDGQFNLPYSVAVDSSGGVYVDDYINRRIQKFDSEGTFLTKWGSYGSGDGQFDLPYGVAVDSSDNVYVGDMWNHRIQKFDSEGTFLTKWGSYGSDDGQLHNVCGVAVDSSGNVYAADTENNRIQKFDSEGTFLSEWGYLGSGNGQFDHPHSVAADPSGYVYVADTYNHRIQKFDNSGNFITRWGYYGSSDGQFSRPYGIAVDSLGNVYVADTNNHRIQKFDSNGTFLAGWGSYGSNDGQLIQPFGVTADSSGNVYVADTYNHRIQKFTNIPKQPPSANFSSNVTYGYVPLSVQFSDSSLNATAWNWDFGDGVNSTQQGPMHTYVAVGNYTVNLTVSNAIGNDSKLATITVLKKPVPVLPEANFSANVSEGYAPLSVQFTYLSKNVTQWNWNFGDGSSNVSDANPEHIFTSPGLFNVVLTASNGNGSDSKSMTINVTSKPVLPVANFSNNVTEGYAPLDVQFTDLSQNATEWSWDFGDGDNSTQQSPMHTYVTAGNYTVNLTVSNANGTDSKLATITAVMYSVPPLQSISNLQSSTGSTWINWTWTNPTDPDFNHTEIYLNGTFQTNTSAEYFNATGLQPETGYRLSTRTADINGNLNETWVNATATTGAESVTENFNVSISTDKPIYDREETVHITGKAQYIDGSPVVNAPALLNLKLKGYTQTYSLVTDSDGYISYYFNPGHSEAGNFTAKLSVKPNKLWISAETSFDMYGLYMIPSGIIEYEMSKNSSENITFSLRNYGETDLHGVTVQLDEDTISGVETRILQMPPETLVAGAEGSFKIKISSENVDVSQANYTVRITTDEGSSEEAKLFVYLVDASPAAIVSPTSIVVGLNPNNILVKTVDITNAGYKSMNDINISKPALDWVSVSSANLGNISPGMNKSFNVFFNPGNDTSVGVYQETITISSSNHPPVSINLVISVTSSEKGDLMFHVVNDIGQNIPGASVVIQNPAVLTEIFQGTADENGYYLFENISVGTYNYFIKASDHAPVSGSSTVSPGIQTLAEPVLSKNILGVKLTVTPIQIEDDYDIKLNLTFETDVPPPLLIPDPMYIKYGVNFSDPVYETDSYITISNPGLISIFNVTVDSSSLQGVNITFPTGNTFFVDELKPQSSITIPYHLKATNVACGGDEYRNSIRIGGNYLTFEPNSDITHEVYLSSEIPVFIYMYNCPVGSSVSSTIVDYFKYSYSTPRGSYSPITIEYIPKVVETVHERVKLYIPQKATLERDAFAASLELTNKLTDQNIESVSVNLKIKDKNGKNASGLFFVSLTALDGINSIDGNGVMSPSAVVSADWLLVPEKNAGGTTPLGEDYTVQAFINYTVNGVPFSTNSTEENITVMPQPLLNLTYTIPDTVKADKPFNLTLTVNNVGYGTAKNLKLDSGQPMIYENKAGLLVSFELIGSGLVDGPETDSLLIDFGDVAPRESKEAYWIMTSSLDGEFTEFKGSFSHSNALGGAETSLINDIKYIIIKELDTNPPSSITNLQSTSESTWINWTWNNPSDPDFSHTEIYLNGAFQTSTSAKFFNATGLEPETEYTISTRTVDVSGNINETWVNSTATTLAELVSDTEKPVIESVVLFPATTTAGSTINVTVDATDNIEVTEVTAGDVQLAKTDNIWQGSITAPSSIGDYSMLITAKDAAGNAVEITENYKVVAPTGSLGVGISPKVTTASTSGTTIDYTVNIKSIQNFDDIVSIDVIMGGLPASYQISSDWFEWNNQTVNVPANSTVSLPLKLTIPPGQAASRKAFKVRANSTLWITSAYDTGVIAIS</sequence>
<dbReference type="InterPro" id="IPR003961">
    <property type="entry name" value="FN3_dom"/>
</dbReference>
<dbReference type="SMART" id="SM00089">
    <property type="entry name" value="PKD"/>
    <property type="match status" value="6"/>
</dbReference>
<evidence type="ECO:0000259" key="3">
    <source>
        <dbReference type="PROSITE" id="PS50041"/>
    </source>
</evidence>
<dbReference type="InterPro" id="IPR013784">
    <property type="entry name" value="Carb-bd-like_fold"/>
</dbReference>
<dbReference type="RefSeq" id="WP_052721578.1">
    <property type="nucleotide sequence ID" value="NZ_CP009506.1"/>
</dbReference>
<dbReference type="CDD" id="cd00146">
    <property type="entry name" value="PKD"/>
    <property type="match status" value="6"/>
</dbReference>
<dbReference type="EMBL" id="CP009506">
    <property type="protein sequence ID" value="AKB28435.1"/>
    <property type="molecule type" value="Genomic_DNA"/>
</dbReference>
<feature type="domain" description="Fibronectin type-III" evidence="5">
    <location>
        <begin position="2211"/>
        <end position="2298"/>
    </location>
</feature>
<feature type="domain" description="PKD" evidence="4">
    <location>
        <begin position="347"/>
        <end position="400"/>
    </location>
</feature>
<dbReference type="SUPFAM" id="SSF101898">
    <property type="entry name" value="NHL repeat"/>
    <property type="match status" value="1"/>
</dbReference>
<feature type="domain" description="PKD" evidence="4">
    <location>
        <begin position="1123"/>
        <end position="1171"/>
    </location>
</feature>
<dbReference type="PROSITE" id="PS50041">
    <property type="entry name" value="C_TYPE_LECTIN_2"/>
    <property type="match status" value="1"/>
</dbReference>
<dbReference type="SUPFAM" id="SSF56436">
    <property type="entry name" value="C-type lectin-like"/>
    <property type="match status" value="1"/>
</dbReference>
<protein>
    <recommendedName>
        <fullName evidence="8">Cell surface protein</fullName>
    </recommendedName>
</protein>
<dbReference type="Pfam" id="PF18911">
    <property type="entry name" value="PKD_4"/>
    <property type="match status" value="6"/>
</dbReference>
<dbReference type="PROSITE" id="PS50853">
    <property type="entry name" value="FN3"/>
    <property type="match status" value="1"/>
</dbReference>
<dbReference type="SMART" id="SM00034">
    <property type="entry name" value="CLECT"/>
    <property type="match status" value="1"/>
</dbReference>
<dbReference type="InterPro" id="IPR011042">
    <property type="entry name" value="6-blade_b-propeller_TolB-like"/>
</dbReference>
<dbReference type="InterPro" id="IPR013211">
    <property type="entry name" value="LVIVD"/>
</dbReference>
<dbReference type="InterPro" id="IPR001258">
    <property type="entry name" value="NHL_repeat"/>
</dbReference>
<keyword evidence="2" id="KW-1133">Transmembrane helix</keyword>
<feature type="transmembrane region" description="Helical" evidence="2">
    <location>
        <begin position="7"/>
        <end position="26"/>
    </location>
</feature>
<dbReference type="Gene3D" id="2.120.10.30">
    <property type="entry name" value="TolB, C-terminal domain"/>
    <property type="match status" value="3"/>
</dbReference>
<dbReference type="InterPro" id="IPR001304">
    <property type="entry name" value="C-type_lectin-like"/>
</dbReference>
<keyword evidence="2" id="KW-0812">Transmembrane</keyword>
<feature type="domain" description="PKD" evidence="4">
    <location>
        <begin position="662"/>
        <end position="716"/>
    </location>
</feature>
<dbReference type="InterPro" id="IPR013783">
    <property type="entry name" value="Ig-like_fold"/>
</dbReference>
<evidence type="ECO:0000259" key="5">
    <source>
        <dbReference type="PROSITE" id="PS50853"/>
    </source>
</evidence>
<accession>A0A0E3P4D5</accession>
<dbReference type="GO" id="GO:0030246">
    <property type="term" value="F:carbohydrate binding"/>
    <property type="evidence" value="ECO:0007669"/>
    <property type="project" value="InterPro"/>
</dbReference>
<dbReference type="InterPro" id="IPR016186">
    <property type="entry name" value="C-type_lectin-like/link_sf"/>
</dbReference>
<evidence type="ECO:0000256" key="1">
    <source>
        <dbReference type="ARBA" id="ARBA00022737"/>
    </source>
</evidence>
<evidence type="ECO:0000313" key="6">
    <source>
        <dbReference type="EMBL" id="AKB28435.1"/>
    </source>
</evidence>
<keyword evidence="7" id="KW-1185">Reference proteome</keyword>
<dbReference type="PATRIC" id="fig|1434120.4.peg.2196"/>
<dbReference type="FunFam" id="2.60.40.10:FF:000270">
    <property type="entry name" value="Cell surface protein"/>
    <property type="match status" value="5"/>
</dbReference>
<dbReference type="CDD" id="cd03603">
    <property type="entry name" value="CLECT_VCBS"/>
    <property type="match status" value="1"/>
</dbReference>
<gene>
    <name evidence="6" type="ORF">MSSIT_1716</name>
</gene>
<proteinExistence type="predicted"/>
<dbReference type="SUPFAM" id="SSF51004">
    <property type="entry name" value="C-terminal (heme d1) domain of cytochrome cd1-nitrite reductase"/>
    <property type="match status" value="1"/>
</dbReference>
<dbReference type="SUPFAM" id="SSF49299">
    <property type="entry name" value="PKD domain"/>
    <property type="match status" value="6"/>
</dbReference>
<dbReference type="Pfam" id="PF01436">
    <property type="entry name" value="NHL"/>
    <property type="match status" value="5"/>
</dbReference>
<dbReference type="Pfam" id="PF08309">
    <property type="entry name" value="LVIVD"/>
    <property type="match status" value="7"/>
</dbReference>